<dbReference type="HOGENOM" id="CLU_1185823_0_0_1"/>
<feature type="region of interest" description="Disordered" evidence="1">
    <location>
        <begin position="162"/>
        <end position="214"/>
    </location>
</feature>
<comment type="caution">
    <text evidence="3">The sequence shown here is derived from an EMBL/GenBank/DDBJ whole genome shotgun (WGS) entry which is preliminary data.</text>
</comment>
<feature type="compositionally biased region" description="Low complexity" evidence="1">
    <location>
        <begin position="188"/>
        <end position="211"/>
    </location>
</feature>
<evidence type="ECO:0000256" key="1">
    <source>
        <dbReference type="SAM" id="MobiDB-lite"/>
    </source>
</evidence>
<dbReference type="InParanoid" id="K0KQC2"/>
<name>K0KQC2_WICCF</name>
<dbReference type="EMBL" id="CAIF01000078">
    <property type="protein sequence ID" value="CCH43428.1"/>
    <property type="molecule type" value="Genomic_DNA"/>
</dbReference>
<reference evidence="3 4" key="1">
    <citation type="journal article" date="2012" name="Eukaryot. Cell">
        <title>Draft genome sequence of Wickerhamomyces ciferrii NRRL Y-1031 F-60-10.</title>
        <authorList>
            <person name="Schneider J."/>
            <person name="Andrea H."/>
            <person name="Blom J."/>
            <person name="Jaenicke S."/>
            <person name="Ruckert C."/>
            <person name="Schorsch C."/>
            <person name="Szczepanowski R."/>
            <person name="Farwick M."/>
            <person name="Goesmann A."/>
            <person name="Puhler A."/>
            <person name="Schaffer S."/>
            <person name="Tauch A."/>
            <person name="Kohler T."/>
            <person name="Brinkrolf K."/>
        </authorList>
    </citation>
    <scope>NUCLEOTIDE SEQUENCE [LARGE SCALE GENOMIC DNA]</scope>
    <source>
        <strain evidence="4">ATCC 14091 / BCRC 22168 / CBS 111 / JCM 3599 / NBRC 0793 / NRRL Y-1031 F-60-10</strain>
    </source>
</reference>
<feature type="region of interest" description="Disordered" evidence="1">
    <location>
        <begin position="112"/>
        <end position="132"/>
    </location>
</feature>
<gene>
    <name evidence="3" type="ORF">BN7_2976</name>
</gene>
<protein>
    <submittedName>
        <fullName evidence="3">Uncharacterized protein</fullName>
    </submittedName>
</protein>
<dbReference type="AlphaFoldDB" id="K0KQC2"/>
<proteinExistence type="predicted"/>
<evidence type="ECO:0000313" key="4">
    <source>
        <dbReference type="Proteomes" id="UP000009328"/>
    </source>
</evidence>
<dbReference type="Proteomes" id="UP000009328">
    <property type="component" value="Unassembled WGS sequence"/>
</dbReference>
<keyword evidence="2" id="KW-0472">Membrane</keyword>
<accession>K0KQC2</accession>
<keyword evidence="2" id="KW-1133">Transmembrane helix</keyword>
<sequence length="234" mass="27021">MLIFQTKLEQIFNWEYGKLQFKILIQWIRFLNVMIITSLILGIITYYTMVRIIYWLTKLDKHTEKSIIDIKTHNGELTKINRIPIIESLSKEDEEFWRNKINGNERLFNNIDDNNDSNDTITYNNNNPINNKTTEENVIMMDNNEEDLSTYGGLNSLNSLNSISNSSNETSPNQDQIKDIPIDTDTPSSTLRSRQQQSTRSTSSTSGTGTSIFSRLNLTPISTITEDSDEDYEK</sequence>
<keyword evidence="4" id="KW-1185">Reference proteome</keyword>
<evidence type="ECO:0000313" key="3">
    <source>
        <dbReference type="EMBL" id="CCH43428.1"/>
    </source>
</evidence>
<keyword evidence="2" id="KW-0812">Transmembrane</keyword>
<evidence type="ECO:0000256" key="2">
    <source>
        <dbReference type="SAM" id="Phobius"/>
    </source>
</evidence>
<feature type="transmembrane region" description="Helical" evidence="2">
    <location>
        <begin position="30"/>
        <end position="56"/>
    </location>
</feature>
<organism evidence="3 4">
    <name type="scientific">Wickerhamomyces ciferrii (strain ATCC 14091 / BCRC 22168 / CBS 111 / JCM 3599 / NBRC 0793 / NRRL Y-1031 F-60-10)</name>
    <name type="common">Yeast</name>
    <name type="synonym">Pichia ciferrii</name>
    <dbReference type="NCBI Taxonomy" id="1206466"/>
    <lineage>
        <taxon>Eukaryota</taxon>
        <taxon>Fungi</taxon>
        <taxon>Dikarya</taxon>
        <taxon>Ascomycota</taxon>
        <taxon>Saccharomycotina</taxon>
        <taxon>Saccharomycetes</taxon>
        <taxon>Phaffomycetales</taxon>
        <taxon>Wickerhamomycetaceae</taxon>
        <taxon>Wickerhamomyces</taxon>
    </lineage>
</organism>